<dbReference type="PANTHER" id="PTHR47359">
    <property type="entry name" value="PEPTIDOGLYCAN DL-ENDOPEPTIDASE CWLO"/>
    <property type="match status" value="1"/>
</dbReference>
<dbReference type="PROSITE" id="PS51935">
    <property type="entry name" value="NLPC_P60"/>
    <property type="match status" value="1"/>
</dbReference>
<keyword evidence="3" id="KW-0378">Hydrolase</keyword>
<feature type="signal peptide" evidence="6">
    <location>
        <begin position="1"/>
        <end position="20"/>
    </location>
</feature>
<gene>
    <name evidence="8" type="ORF">HC031_03330</name>
</gene>
<dbReference type="Proteomes" id="UP000722989">
    <property type="component" value="Unassembled WGS sequence"/>
</dbReference>
<keyword evidence="9" id="KW-1185">Reference proteome</keyword>
<dbReference type="InterPro" id="IPR051794">
    <property type="entry name" value="PG_Endopeptidase_C40"/>
</dbReference>
<evidence type="ECO:0000256" key="5">
    <source>
        <dbReference type="SAM" id="Coils"/>
    </source>
</evidence>
<dbReference type="SUPFAM" id="SSF54001">
    <property type="entry name" value="Cysteine proteinases"/>
    <property type="match status" value="1"/>
</dbReference>
<dbReference type="Gene3D" id="3.90.1720.10">
    <property type="entry name" value="endopeptidase domain like (from Nostoc punctiforme)"/>
    <property type="match status" value="1"/>
</dbReference>
<dbReference type="Gene3D" id="6.10.250.3150">
    <property type="match status" value="1"/>
</dbReference>
<comment type="caution">
    <text evidence="8">The sequence shown here is derived from an EMBL/GenBank/DDBJ whole genome shotgun (WGS) entry which is preliminary data.</text>
</comment>
<evidence type="ECO:0000259" key="7">
    <source>
        <dbReference type="PROSITE" id="PS51935"/>
    </source>
</evidence>
<dbReference type="RefSeq" id="WP_167923662.1">
    <property type="nucleotide sequence ID" value="NZ_JAATVY010000002.1"/>
</dbReference>
<keyword evidence="6" id="KW-0732">Signal</keyword>
<comment type="similarity">
    <text evidence="1">Belongs to the peptidase C40 family.</text>
</comment>
<sequence length="318" mass="33665">MGAVCVGLVIALGLSTSAHAAPAAPGDIESQIDAAWARLEPLIEQHNNVKAQLADNQAKAAQLADQIRPLALQVDIARGRVSTISAQAYKSGQASAFTALLVSSKPTSLADQLSLLDAVAKGQQDSVADAARLKSQYDAQKKPLDELVKKLSAQEAELAQQEKSINDQIAQYNQMRLAAFGTTASPGNPRLGPCPVSYDGSPGAKAARFACGKIGSPYVFGAVGPNVFDCSGLTMWAWSQATGGAVSLYHYTVTQFNETKRVTRDQLRPGDLIFYGSDIHHVAMYVGNNWMVNAPHSGDVVRMAPVDEMPIAGYGRPG</sequence>
<keyword evidence="2" id="KW-0645">Protease</keyword>
<feature type="coiled-coil region" evidence="5">
    <location>
        <begin position="144"/>
        <end position="171"/>
    </location>
</feature>
<keyword evidence="5" id="KW-0175">Coiled coil</keyword>
<name>A0ABX0XRX2_9ACTN</name>
<dbReference type="PANTHER" id="PTHR47359:SF3">
    <property type="entry name" value="NLP_P60 DOMAIN-CONTAINING PROTEIN-RELATED"/>
    <property type="match status" value="1"/>
</dbReference>
<proteinExistence type="inferred from homology"/>
<feature type="chain" id="PRO_5046325123" evidence="6">
    <location>
        <begin position="21"/>
        <end position="318"/>
    </location>
</feature>
<dbReference type="EMBL" id="JAATVY010000002">
    <property type="protein sequence ID" value="NJC68762.1"/>
    <property type="molecule type" value="Genomic_DNA"/>
</dbReference>
<accession>A0ABX0XRX2</accession>
<evidence type="ECO:0000313" key="8">
    <source>
        <dbReference type="EMBL" id="NJC68762.1"/>
    </source>
</evidence>
<dbReference type="InterPro" id="IPR038765">
    <property type="entry name" value="Papain-like_cys_pep_sf"/>
</dbReference>
<keyword evidence="4" id="KW-0788">Thiol protease</keyword>
<protein>
    <submittedName>
        <fullName evidence="8">NlpC/P60 family protein</fullName>
    </submittedName>
</protein>
<evidence type="ECO:0000313" key="9">
    <source>
        <dbReference type="Proteomes" id="UP000722989"/>
    </source>
</evidence>
<evidence type="ECO:0000256" key="6">
    <source>
        <dbReference type="SAM" id="SignalP"/>
    </source>
</evidence>
<dbReference type="Pfam" id="PF00877">
    <property type="entry name" value="NLPC_P60"/>
    <property type="match status" value="1"/>
</dbReference>
<evidence type="ECO:0000256" key="4">
    <source>
        <dbReference type="ARBA" id="ARBA00022807"/>
    </source>
</evidence>
<evidence type="ECO:0000256" key="1">
    <source>
        <dbReference type="ARBA" id="ARBA00007074"/>
    </source>
</evidence>
<feature type="domain" description="NlpC/P60" evidence="7">
    <location>
        <begin position="200"/>
        <end position="318"/>
    </location>
</feature>
<reference evidence="8 9" key="1">
    <citation type="submission" date="2020-03" db="EMBL/GenBank/DDBJ databases">
        <title>WGS of the type strain of Planosporangium spp.</title>
        <authorList>
            <person name="Thawai C."/>
        </authorList>
    </citation>
    <scope>NUCLEOTIDE SEQUENCE [LARGE SCALE GENOMIC DNA]</scope>
    <source>
        <strain evidence="8 9">TBRC 5610</strain>
    </source>
</reference>
<organism evidence="8 9">
    <name type="scientific">Planosporangium thailandense</name>
    <dbReference type="NCBI Taxonomy" id="765197"/>
    <lineage>
        <taxon>Bacteria</taxon>
        <taxon>Bacillati</taxon>
        <taxon>Actinomycetota</taxon>
        <taxon>Actinomycetes</taxon>
        <taxon>Micromonosporales</taxon>
        <taxon>Micromonosporaceae</taxon>
        <taxon>Planosporangium</taxon>
    </lineage>
</organism>
<evidence type="ECO:0000256" key="3">
    <source>
        <dbReference type="ARBA" id="ARBA00022801"/>
    </source>
</evidence>
<evidence type="ECO:0000256" key="2">
    <source>
        <dbReference type="ARBA" id="ARBA00022670"/>
    </source>
</evidence>
<dbReference type="InterPro" id="IPR000064">
    <property type="entry name" value="NLP_P60_dom"/>
</dbReference>